<evidence type="ECO:0000256" key="11">
    <source>
        <dbReference type="PROSITE-ProRule" id="PRU01360"/>
    </source>
</evidence>
<evidence type="ECO:0000256" key="6">
    <source>
        <dbReference type="ARBA" id="ARBA00023004"/>
    </source>
</evidence>
<dbReference type="Gene3D" id="2.40.170.20">
    <property type="entry name" value="TonB-dependent receptor, beta-barrel domain"/>
    <property type="match status" value="1"/>
</dbReference>
<gene>
    <name evidence="16" type="ORF">ACFOJE_07525</name>
</gene>
<dbReference type="InterPro" id="IPR000531">
    <property type="entry name" value="Beta-barrel_TonB"/>
</dbReference>
<name>A0ABV7ARD0_9GAMM</name>
<evidence type="ECO:0000256" key="8">
    <source>
        <dbReference type="ARBA" id="ARBA00023077"/>
    </source>
</evidence>
<feature type="signal peptide" evidence="13">
    <location>
        <begin position="1"/>
        <end position="23"/>
    </location>
</feature>
<dbReference type="InterPro" id="IPR039426">
    <property type="entry name" value="TonB-dep_rcpt-like"/>
</dbReference>
<keyword evidence="2 11" id="KW-0813">Transport</keyword>
<evidence type="ECO:0000259" key="14">
    <source>
        <dbReference type="Pfam" id="PF00593"/>
    </source>
</evidence>
<keyword evidence="3 11" id="KW-1134">Transmembrane beta strand</keyword>
<organism evidence="16 17">
    <name type="scientific">Azotobacter bryophylli</name>
    <dbReference type="NCBI Taxonomy" id="1986537"/>
    <lineage>
        <taxon>Bacteria</taxon>
        <taxon>Pseudomonadati</taxon>
        <taxon>Pseudomonadota</taxon>
        <taxon>Gammaproteobacteria</taxon>
        <taxon>Pseudomonadales</taxon>
        <taxon>Pseudomonadaceae</taxon>
        <taxon>Azotobacter</taxon>
    </lineage>
</organism>
<keyword evidence="7" id="KW-0406">Ion transport</keyword>
<sequence length="717" mass="78721">MSFFSFRTVAGAVIAIQAGLTSAADTPDARTTQTSAATRAAETAEPDITELAPMTVQGNYDNAVGTSDAASQGVVNAKLIQSRPILRPAEVLEFVPGVIITQHSGDGKANQYFLRGFNLDHGTDFATFVDGMPVNMPSHAHGQGYSDLNWLIPELVDRIGYRKGPYSAEEGDFASAGAARIGLVDRMPRGMASLTGGSWGYGRSLIADSHAVGNGDLLYAFEASHNDGPWDKPENFRKLNGVLRYSFGDDDNLSHITAMGYSAKWNSTDQIPKRAVEEGLIGRFGSLDSSDHGRTERYSLSFDTRRKLDDGLFKFNAYAIHSRLDLFSDFTYLLDNPADLGGAANPSGLAGDQFEQAEKRDVFGFASSRAWFGELAGLDMSNTLGVQLRHDRLDPVGLYSAANGKRVDTTQKSQVRETAAALYGENSLQWTSWLRSVAGLRLDHYNFDVNSNIPQNSGKRSAIISSPKLSLIFGPWAQTEYFLNYGYGFHSNDARGVTARVTPKELQATSPADPLVRTKGGEIGIRTEIVPRLQSSIAFWQLRVGSELVFSGDAGDTEPSRPSLRRGIEWNNHYMALPWLFFDLDLATSHARYTRSDPSGQHIPGAIEKVASFGVSVTDLGPWFGQFQLRYFGPRPLIEDNSVRSKATTLAYLRVGYKFNPDWKLALDVFNLFDSKADDITYYYASRLAGESAGGMEDVHFHPVEPRNVRATLTTYF</sequence>
<evidence type="ECO:0000256" key="9">
    <source>
        <dbReference type="ARBA" id="ARBA00023136"/>
    </source>
</evidence>
<comment type="caution">
    <text evidence="16">The sequence shown here is derived from an EMBL/GenBank/DDBJ whole genome shotgun (WGS) entry which is preliminary data.</text>
</comment>
<dbReference type="InterPro" id="IPR036942">
    <property type="entry name" value="Beta-barrel_TonB_sf"/>
</dbReference>
<evidence type="ECO:0000256" key="13">
    <source>
        <dbReference type="SAM" id="SignalP"/>
    </source>
</evidence>
<dbReference type="PANTHER" id="PTHR32552">
    <property type="entry name" value="FERRICHROME IRON RECEPTOR-RELATED"/>
    <property type="match status" value="1"/>
</dbReference>
<evidence type="ECO:0000256" key="4">
    <source>
        <dbReference type="ARBA" id="ARBA00022496"/>
    </source>
</evidence>
<evidence type="ECO:0000256" key="2">
    <source>
        <dbReference type="ARBA" id="ARBA00022448"/>
    </source>
</evidence>
<dbReference type="Pfam" id="PF00593">
    <property type="entry name" value="TonB_dep_Rec_b-barrel"/>
    <property type="match status" value="1"/>
</dbReference>
<dbReference type="PANTHER" id="PTHR32552:SF81">
    <property type="entry name" value="TONB-DEPENDENT OUTER MEMBRANE RECEPTOR"/>
    <property type="match status" value="1"/>
</dbReference>
<keyword evidence="9 11" id="KW-0472">Membrane</keyword>
<evidence type="ECO:0000256" key="10">
    <source>
        <dbReference type="ARBA" id="ARBA00023237"/>
    </source>
</evidence>
<feature type="chain" id="PRO_5045298102" evidence="13">
    <location>
        <begin position="24"/>
        <end position="717"/>
    </location>
</feature>
<evidence type="ECO:0000313" key="17">
    <source>
        <dbReference type="Proteomes" id="UP001595457"/>
    </source>
</evidence>
<evidence type="ECO:0000256" key="12">
    <source>
        <dbReference type="RuleBase" id="RU003357"/>
    </source>
</evidence>
<dbReference type="PROSITE" id="PS52016">
    <property type="entry name" value="TONB_DEPENDENT_REC_3"/>
    <property type="match status" value="1"/>
</dbReference>
<dbReference type="InterPro" id="IPR037066">
    <property type="entry name" value="Plug_dom_sf"/>
</dbReference>
<evidence type="ECO:0000256" key="3">
    <source>
        <dbReference type="ARBA" id="ARBA00022452"/>
    </source>
</evidence>
<keyword evidence="10 11" id="KW-0998">Cell outer membrane</keyword>
<evidence type="ECO:0000256" key="5">
    <source>
        <dbReference type="ARBA" id="ARBA00022692"/>
    </source>
</evidence>
<comment type="subcellular location">
    <subcellularLocation>
        <location evidence="1 11">Cell outer membrane</location>
        <topology evidence="1 11">Multi-pass membrane protein</topology>
    </subcellularLocation>
</comment>
<evidence type="ECO:0000256" key="1">
    <source>
        <dbReference type="ARBA" id="ARBA00004571"/>
    </source>
</evidence>
<dbReference type="RefSeq" id="WP_377813689.1">
    <property type="nucleotide sequence ID" value="NZ_JBHRSJ010000012.1"/>
</dbReference>
<accession>A0ABV7ARD0</accession>
<keyword evidence="5 11" id="KW-0812">Transmembrane</keyword>
<protein>
    <submittedName>
        <fullName evidence="16">TonB-dependent receptor</fullName>
    </submittedName>
</protein>
<keyword evidence="6" id="KW-0408">Iron</keyword>
<dbReference type="InterPro" id="IPR012910">
    <property type="entry name" value="Plug_dom"/>
</dbReference>
<evidence type="ECO:0000256" key="7">
    <source>
        <dbReference type="ARBA" id="ARBA00023065"/>
    </source>
</evidence>
<keyword evidence="16" id="KW-0675">Receptor</keyword>
<dbReference type="Proteomes" id="UP001595457">
    <property type="component" value="Unassembled WGS sequence"/>
</dbReference>
<dbReference type="Pfam" id="PF07715">
    <property type="entry name" value="Plug"/>
    <property type="match status" value="1"/>
</dbReference>
<reference evidence="17" key="1">
    <citation type="journal article" date="2019" name="Int. J. Syst. Evol. Microbiol.">
        <title>The Global Catalogue of Microorganisms (GCM) 10K type strain sequencing project: providing services to taxonomists for standard genome sequencing and annotation.</title>
        <authorList>
            <consortium name="The Broad Institute Genomics Platform"/>
            <consortium name="The Broad Institute Genome Sequencing Center for Infectious Disease"/>
            <person name="Wu L."/>
            <person name="Ma J."/>
        </authorList>
    </citation>
    <scope>NUCLEOTIDE SEQUENCE [LARGE SCALE GENOMIC DNA]</scope>
    <source>
        <strain evidence="17">KCTC 62195</strain>
    </source>
</reference>
<dbReference type="SUPFAM" id="SSF56935">
    <property type="entry name" value="Porins"/>
    <property type="match status" value="1"/>
</dbReference>
<evidence type="ECO:0000313" key="16">
    <source>
        <dbReference type="EMBL" id="MFC2972059.1"/>
    </source>
</evidence>
<proteinExistence type="inferred from homology"/>
<evidence type="ECO:0000259" key="15">
    <source>
        <dbReference type="Pfam" id="PF07715"/>
    </source>
</evidence>
<keyword evidence="8 12" id="KW-0798">TonB box</keyword>
<comment type="similarity">
    <text evidence="11 12">Belongs to the TonB-dependent receptor family.</text>
</comment>
<feature type="domain" description="TonB-dependent receptor-like beta-barrel" evidence="14">
    <location>
        <begin position="242"/>
        <end position="672"/>
    </location>
</feature>
<dbReference type="Gene3D" id="2.170.130.10">
    <property type="entry name" value="TonB-dependent receptor, plug domain"/>
    <property type="match status" value="1"/>
</dbReference>
<feature type="domain" description="TonB-dependent receptor plug" evidence="15">
    <location>
        <begin position="70"/>
        <end position="178"/>
    </location>
</feature>
<dbReference type="EMBL" id="JBHRSJ010000012">
    <property type="protein sequence ID" value="MFC2972059.1"/>
    <property type="molecule type" value="Genomic_DNA"/>
</dbReference>
<keyword evidence="17" id="KW-1185">Reference proteome</keyword>
<keyword evidence="13" id="KW-0732">Signal</keyword>
<keyword evidence="4" id="KW-0410">Iron transport</keyword>